<dbReference type="EMBL" id="CM042012">
    <property type="protein sequence ID" value="KAI3749802.1"/>
    <property type="molecule type" value="Genomic_DNA"/>
</dbReference>
<evidence type="ECO:0000313" key="2">
    <source>
        <dbReference type="Proteomes" id="UP001055811"/>
    </source>
</evidence>
<organism evidence="1 2">
    <name type="scientific">Cichorium intybus</name>
    <name type="common">Chicory</name>
    <dbReference type="NCBI Taxonomy" id="13427"/>
    <lineage>
        <taxon>Eukaryota</taxon>
        <taxon>Viridiplantae</taxon>
        <taxon>Streptophyta</taxon>
        <taxon>Embryophyta</taxon>
        <taxon>Tracheophyta</taxon>
        <taxon>Spermatophyta</taxon>
        <taxon>Magnoliopsida</taxon>
        <taxon>eudicotyledons</taxon>
        <taxon>Gunneridae</taxon>
        <taxon>Pentapetalae</taxon>
        <taxon>asterids</taxon>
        <taxon>campanulids</taxon>
        <taxon>Asterales</taxon>
        <taxon>Asteraceae</taxon>
        <taxon>Cichorioideae</taxon>
        <taxon>Cichorieae</taxon>
        <taxon>Cichoriinae</taxon>
        <taxon>Cichorium</taxon>
    </lineage>
</organism>
<reference evidence="2" key="1">
    <citation type="journal article" date="2022" name="Mol. Ecol. Resour.">
        <title>The genomes of chicory, endive, great burdock and yacon provide insights into Asteraceae palaeo-polyploidization history and plant inulin production.</title>
        <authorList>
            <person name="Fan W."/>
            <person name="Wang S."/>
            <person name="Wang H."/>
            <person name="Wang A."/>
            <person name="Jiang F."/>
            <person name="Liu H."/>
            <person name="Zhao H."/>
            <person name="Xu D."/>
            <person name="Zhang Y."/>
        </authorList>
    </citation>
    <scope>NUCLEOTIDE SEQUENCE [LARGE SCALE GENOMIC DNA]</scope>
    <source>
        <strain evidence="2">cv. Punajuju</strain>
    </source>
</reference>
<name>A0ACB9DU39_CICIN</name>
<proteinExistence type="predicted"/>
<reference evidence="1 2" key="2">
    <citation type="journal article" date="2022" name="Mol. Ecol. Resour.">
        <title>The genomes of chicory, endive, great burdock and yacon provide insights into Asteraceae paleo-polyploidization history and plant inulin production.</title>
        <authorList>
            <person name="Fan W."/>
            <person name="Wang S."/>
            <person name="Wang H."/>
            <person name="Wang A."/>
            <person name="Jiang F."/>
            <person name="Liu H."/>
            <person name="Zhao H."/>
            <person name="Xu D."/>
            <person name="Zhang Y."/>
        </authorList>
    </citation>
    <scope>NUCLEOTIDE SEQUENCE [LARGE SCALE GENOMIC DNA]</scope>
    <source>
        <strain evidence="2">cv. Punajuju</strain>
        <tissue evidence="1">Leaves</tissue>
    </source>
</reference>
<evidence type="ECO:0000313" key="1">
    <source>
        <dbReference type="EMBL" id="KAI3749802.1"/>
    </source>
</evidence>
<accession>A0ACB9DU39</accession>
<sequence>MSTTTGGLMCRSCTPNLLQKKRSKGFLPLMELILTLLRVCVVQVLSCMHFVHLSSLISLLFPSHAHTLSFSLSLSPSIKFFFFLHIASLINQSSK</sequence>
<dbReference type="Proteomes" id="UP001055811">
    <property type="component" value="Linkage Group LG04"/>
</dbReference>
<keyword evidence="2" id="KW-1185">Reference proteome</keyword>
<protein>
    <submittedName>
        <fullName evidence="1">Uncharacterized protein</fullName>
    </submittedName>
</protein>
<gene>
    <name evidence="1" type="ORF">L2E82_20418</name>
</gene>
<comment type="caution">
    <text evidence="1">The sequence shown here is derived from an EMBL/GenBank/DDBJ whole genome shotgun (WGS) entry which is preliminary data.</text>
</comment>